<feature type="region of interest" description="Disordered" evidence="16">
    <location>
        <begin position="524"/>
        <end position="571"/>
    </location>
</feature>
<comment type="similarity">
    <text evidence="3">Belongs to the EROs family.</text>
</comment>
<keyword evidence="18" id="KW-1185">Reference proteome</keyword>
<comment type="cofactor">
    <cofactor evidence="1">
        <name>FAD</name>
        <dbReference type="ChEBI" id="CHEBI:57692"/>
    </cofactor>
</comment>
<reference evidence="17 18" key="1">
    <citation type="submission" date="2009-11" db="EMBL/GenBank/DDBJ databases">
        <title>Annotation of Allomyces macrogynus ATCC 38327.</title>
        <authorList>
            <consortium name="The Broad Institute Genome Sequencing Platform"/>
            <person name="Russ C."/>
            <person name="Cuomo C."/>
            <person name="Burger G."/>
            <person name="Gray M.W."/>
            <person name="Holland P.W.H."/>
            <person name="King N."/>
            <person name="Lang F.B.F."/>
            <person name="Roger A.J."/>
            <person name="Ruiz-Trillo I."/>
            <person name="Young S.K."/>
            <person name="Zeng Q."/>
            <person name="Gargeya S."/>
            <person name="Fitzgerald M."/>
            <person name="Haas B."/>
            <person name="Abouelleil A."/>
            <person name="Alvarado L."/>
            <person name="Arachchi H.M."/>
            <person name="Berlin A."/>
            <person name="Chapman S.B."/>
            <person name="Gearin G."/>
            <person name="Goldberg J."/>
            <person name="Griggs A."/>
            <person name="Gujja S."/>
            <person name="Hansen M."/>
            <person name="Heiman D."/>
            <person name="Howarth C."/>
            <person name="Larimer J."/>
            <person name="Lui A."/>
            <person name="MacDonald P.J.P."/>
            <person name="McCowen C."/>
            <person name="Montmayeur A."/>
            <person name="Murphy C."/>
            <person name="Neiman D."/>
            <person name="Pearson M."/>
            <person name="Priest M."/>
            <person name="Roberts A."/>
            <person name="Saif S."/>
            <person name="Shea T."/>
            <person name="Sisk P."/>
            <person name="Stolte C."/>
            <person name="Sykes S."/>
            <person name="Wortman J."/>
            <person name="Nusbaum C."/>
            <person name="Birren B."/>
        </authorList>
    </citation>
    <scope>NUCLEOTIDE SEQUENCE [LARGE SCALE GENOMIC DNA]</scope>
    <source>
        <strain evidence="17 18">ATCC 38327</strain>
    </source>
</reference>
<sequence length="673" mass="72745">MTARPKPTRVRRSAAWWSAWAPVAALAILATLAQISTATADPSVRVAARRSPPSPADHALGNAVNAEIYPLVNQLVKSPFFRYVKVDLHKPCPFWKENFKCMNQDCVVQVMDEGKVRIEAPFMYQDVNLGDVKPMPAALGGSAPSGGSALGGSGPAAPGGLNFFSQCQFAKDFCVLEDESSANGEYVDLQENPERFTGYSGAPANNVWKAIYQENCFNSPVAGGHHGAPGLALDAPDLCEEKQVFHQIISGLHASISVHICAEYLNKTTGQWQRHPQCYQARVGNFPDRVHNVYVVYSLLLRAMAKLEPYLAHQLDICTGKPKDDAAVQTALAHLAGDLAPRYALDASRLFQGPHRTALMDEVRSRFRNVSRIMDCVSCQKCRLWGKTQVTGIGTALKVVFGLSDEMIQGNVSSPTGKPLLSRFEIVALVNTLNRFAESVRDIVAFEEELARDEALKQQQKEAVAAADTNQSAKEPLTAATKPNATARDGGVDNDEYLLLWKSIASALTIAPFLFGWWYSVQGGGAGQREPDAPGKSRSHPPLPRSPTSRTSPRHAHPAAHDLHDDTDTDDALDSFAHQVNQDANDADSDDEFSSSGLDMSSSGDERDGAAAVLPRPASAGMSAATRRRLVVDAGYEGSVDTSEADEDMVGDSGPRASGKRSAAARRRPRRVD</sequence>
<evidence type="ECO:0000256" key="14">
    <source>
        <dbReference type="ARBA" id="ARBA00023180"/>
    </source>
</evidence>
<feature type="region of interest" description="Disordered" evidence="16">
    <location>
        <begin position="583"/>
        <end position="625"/>
    </location>
</feature>
<dbReference type="PANTHER" id="PTHR12613">
    <property type="entry name" value="ERO1-RELATED"/>
    <property type="match status" value="1"/>
</dbReference>
<dbReference type="GO" id="GO:0016972">
    <property type="term" value="F:thiol oxidase activity"/>
    <property type="evidence" value="ECO:0007669"/>
    <property type="project" value="InterPro"/>
</dbReference>
<feature type="compositionally biased region" description="Low complexity" evidence="16">
    <location>
        <begin position="653"/>
        <end position="662"/>
    </location>
</feature>
<gene>
    <name evidence="17" type="ORF">AMAG_08463</name>
</gene>
<dbReference type="EMBL" id="GG745342">
    <property type="protein sequence ID" value="KNE63324.1"/>
    <property type="molecule type" value="Genomic_DNA"/>
</dbReference>
<evidence type="ECO:0000256" key="5">
    <source>
        <dbReference type="ARBA" id="ARBA00022448"/>
    </source>
</evidence>
<evidence type="ECO:0000256" key="3">
    <source>
        <dbReference type="ARBA" id="ARBA00008277"/>
    </source>
</evidence>
<feature type="region of interest" description="Disordered" evidence="16">
    <location>
        <begin position="461"/>
        <end position="489"/>
    </location>
</feature>
<evidence type="ECO:0000256" key="2">
    <source>
        <dbReference type="ARBA" id="ARBA00004367"/>
    </source>
</evidence>
<comment type="subunit">
    <text evidence="4">May function both as a monomer and a homodimer.</text>
</comment>
<evidence type="ECO:0000256" key="1">
    <source>
        <dbReference type="ARBA" id="ARBA00001974"/>
    </source>
</evidence>
<evidence type="ECO:0000256" key="16">
    <source>
        <dbReference type="SAM" id="MobiDB-lite"/>
    </source>
</evidence>
<feature type="compositionally biased region" description="Low complexity" evidence="16">
    <location>
        <begin position="594"/>
        <end position="603"/>
    </location>
</feature>
<keyword evidence="9" id="KW-0274">FAD</keyword>
<keyword evidence="14" id="KW-0325">Glycoprotein</keyword>
<dbReference type="Pfam" id="PF04137">
    <property type="entry name" value="ERO1"/>
    <property type="match status" value="1"/>
</dbReference>
<evidence type="ECO:0008006" key="19">
    <source>
        <dbReference type="Google" id="ProtNLM"/>
    </source>
</evidence>
<name>A0A0L0SLQ3_ALLM3</name>
<dbReference type="GO" id="GO:0005789">
    <property type="term" value="C:endoplasmic reticulum membrane"/>
    <property type="evidence" value="ECO:0007669"/>
    <property type="project" value="UniProtKB-SubCell"/>
</dbReference>
<evidence type="ECO:0000256" key="6">
    <source>
        <dbReference type="ARBA" id="ARBA00022630"/>
    </source>
</evidence>
<dbReference type="SUPFAM" id="SSF110019">
    <property type="entry name" value="ERO1-like"/>
    <property type="match status" value="1"/>
</dbReference>
<organism evidence="17 18">
    <name type="scientific">Allomyces macrogynus (strain ATCC 38327)</name>
    <name type="common">Allomyces javanicus var. macrogynus</name>
    <dbReference type="NCBI Taxonomy" id="578462"/>
    <lineage>
        <taxon>Eukaryota</taxon>
        <taxon>Fungi</taxon>
        <taxon>Fungi incertae sedis</taxon>
        <taxon>Blastocladiomycota</taxon>
        <taxon>Blastocladiomycetes</taxon>
        <taxon>Blastocladiales</taxon>
        <taxon>Blastocladiaceae</taxon>
        <taxon>Allomyces</taxon>
    </lineage>
</organism>
<dbReference type="STRING" id="578462.A0A0L0SLQ3"/>
<evidence type="ECO:0000256" key="13">
    <source>
        <dbReference type="ARBA" id="ARBA00023157"/>
    </source>
</evidence>
<protein>
    <recommendedName>
        <fullName evidence="19">Endoplasmic oxidoreductin-1</fullName>
    </recommendedName>
</protein>
<dbReference type="GO" id="GO:0015035">
    <property type="term" value="F:protein-disulfide reductase activity"/>
    <property type="evidence" value="ECO:0007669"/>
    <property type="project" value="InterPro"/>
</dbReference>
<dbReference type="GO" id="GO:0071949">
    <property type="term" value="F:FAD binding"/>
    <property type="evidence" value="ECO:0007669"/>
    <property type="project" value="InterPro"/>
</dbReference>
<evidence type="ECO:0000256" key="9">
    <source>
        <dbReference type="ARBA" id="ARBA00022827"/>
    </source>
</evidence>
<dbReference type="OrthoDB" id="269384at2759"/>
<dbReference type="InterPro" id="IPR007266">
    <property type="entry name" value="Ero1"/>
</dbReference>
<dbReference type="eggNOG" id="KOG2608">
    <property type="taxonomic scope" value="Eukaryota"/>
</dbReference>
<keyword evidence="11" id="KW-0560">Oxidoreductase</keyword>
<accession>A0A0L0SLQ3</accession>
<evidence type="ECO:0000256" key="4">
    <source>
        <dbReference type="ARBA" id="ARBA00011802"/>
    </source>
</evidence>
<comment type="subcellular location">
    <subcellularLocation>
        <location evidence="2">Endoplasmic reticulum membrane</location>
        <topology evidence="2">Peripheral membrane protein</topology>
        <orientation evidence="2">Lumenal side</orientation>
    </subcellularLocation>
</comment>
<dbReference type="AlphaFoldDB" id="A0A0L0SLQ3"/>
<dbReference type="PANTHER" id="PTHR12613:SF0">
    <property type="entry name" value="ERO1-LIKE PROTEIN"/>
    <property type="match status" value="1"/>
</dbReference>
<dbReference type="VEuPathDB" id="FungiDB:AMAG_08463"/>
<keyword evidence="15" id="KW-0676">Redox-active center</keyword>
<keyword evidence="7" id="KW-0732">Signal</keyword>
<dbReference type="Proteomes" id="UP000054350">
    <property type="component" value="Unassembled WGS sequence"/>
</dbReference>
<keyword evidence="8" id="KW-0256">Endoplasmic reticulum</keyword>
<dbReference type="InterPro" id="IPR037192">
    <property type="entry name" value="ERO1-like_sf"/>
</dbReference>
<keyword evidence="6" id="KW-0285">Flavoprotein</keyword>
<dbReference type="GO" id="GO:0034975">
    <property type="term" value="P:protein folding in endoplasmic reticulum"/>
    <property type="evidence" value="ECO:0007669"/>
    <property type="project" value="InterPro"/>
</dbReference>
<reference evidence="18" key="2">
    <citation type="submission" date="2009-11" db="EMBL/GenBank/DDBJ databases">
        <title>The Genome Sequence of Allomyces macrogynus strain ATCC 38327.</title>
        <authorList>
            <consortium name="The Broad Institute Genome Sequencing Platform"/>
            <person name="Russ C."/>
            <person name="Cuomo C."/>
            <person name="Shea T."/>
            <person name="Young S.K."/>
            <person name="Zeng Q."/>
            <person name="Koehrsen M."/>
            <person name="Haas B."/>
            <person name="Borodovsky M."/>
            <person name="Guigo R."/>
            <person name="Alvarado L."/>
            <person name="Berlin A."/>
            <person name="Borenstein D."/>
            <person name="Chen Z."/>
            <person name="Engels R."/>
            <person name="Freedman E."/>
            <person name="Gellesch M."/>
            <person name="Goldberg J."/>
            <person name="Griggs A."/>
            <person name="Gujja S."/>
            <person name="Heiman D."/>
            <person name="Hepburn T."/>
            <person name="Howarth C."/>
            <person name="Jen D."/>
            <person name="Larson L."/>
            <person name="Lewis B."/>
            <person name="Mehta T."/>
            <person name="Park D."/>
            <person name="Pearson M."/>
            <person name="Roberts A."/>
            <person name="Saif S."/>
            <person name="Shenoy N."/>
            <person name="Sisk P."/>
            <person name="Stolte C."/>
            <person name="Sykes S."/>
            <person name="Walk T."/>
            <person name="White J."/>
            <person name="Yandava C."/>
            <person name="Burger G."/>
            <person name="Gray M.W."/>
            <person name="Holland P.W.H."/>
            <person name="King N."/>
            <person name="Lang F.B.F."/>
            <person name="Roger A.J."/>
            <person name="Ruiz-Trillo I."/>
            <person name="Lander E."/>
            <person name="Nusbaum C."/>
        </authorList>
    </citation>
    <scope>NUCLEOTIDE SEQUENCE [LARGE SCALE GENOMIC DNA]</scope>
    <source>
        <strain evidence="18">ATCC 38327</strain>
    </source>
</reference>
<evidence type="ECO:0000256" key="12">
    <source>
        <dbReference type="ARBA" id="ARBA00023136"/>
    </source>
</evidence>
<evidence type="ECO:0000313" key="18">
    <source>
        <dbReference type="Proteomes" id="UP000054350"/>
    </source>
</evidence>
<evidence type="ECO:0000256" key="15">
    <source>
        <dbReference type="ARBA" id="ARBA00023284"/>
    </source>
</evidence>
<evidence type="ECO:0000313" key="17">
    <source>
        <dbReference type="EMBL" id="KNE63324.1"/>
    </source>
</evidence>
<evidence type="ECO:0000256" key="10">
    <source>
        <dbReference type="ARBA" id="ARBA00022982"/>
    </source>
</evidence>
<proteinExistence type="inferred from homology"/>
<keyword evidence="12" id="KW-0472">Membrane</keyword>
<keyword evidence="10" id="KW-0249">Electron transport</keyword>
<keyword evidence="5" id="KW-0813">Transport</keyword>
<evidence type="ECO:0000256" key="7">
    <source>
        <dbReference type="ARBA" id="ARBA00022729"/>
    </source>
</evidence>
<feature type="region of interest" description="Disordered" evidence="16">
    <location>
        <begin position="637"/>
        <end position="673"/>
    </location>
</feature>
<evidence type="ECO:0000256" key="11">
    <source>
        <dbReference type="ARBA" id="ARBA00023002"/>
    </source>
</evidence>
<evidence type="ECO:0000256" key="8">
    <source>
        <dbReference type="ARBA" id="ARBA00022824"/>
    </source>
</evidence>
<feature type="compositionally biased region" description="Basic residues" evidence="16">
    <location>
        <begin position="663"/>
        <end position="673"/>
    </location>
</feature>
<keyword evidence="13" id="KW-1015">Disulfide bond</keyword>